<dbReference type="WBParaSite" id="HPBE_0001309201-mRNA-1">
    <property type="protein sequence ID" value="HPBE_0001309201-mRNA-1"/>
    <property type="gene ID" value="HPBE_0001309201"/>
</dbReference>
<reference evidence="1 2" key="1">
    <citation type="submission" date="2018-11" db="EMBL/GenBank/DDBJ databases">
        <authorList>
            <consortium name="Pathogen Informatics"/>
        </authorList>
    </citation>
    <scope>NUCLEOTIDE SEQUENCE [LARGE SCALE GENOMIC DNA]</scope>
</reference>
<evidence type="ECO:0000313" key="1">
    <source>
        <dbReference type="EMBL" id="VDO94864.1"/>
    </source>
</evidence>
<evidence type="ECO:0000313" key="2">
    <source>
        <dbReference type="Proteomes" id="UP000050761"/>
    </source>
</evidence>
<dbReference type="AlphaFoldDB" id="A0A183FX55"/>
<accession>A0A183FX55</accession>
<dbReference type="OrthoDB" id="5806211at2759"/>
<protein>
    <submittedName>
        <fullName evidence="1 3">Uncharacterized protein</fullName>
    </submittedName>
</protein>
<keyword evidence="2" id="KW-1185">Reference proteome</keyword>
<reference evidence="3" key="2">
    <citation type="submission" date="2019-09" db="UniProtKB">
        <authorList>
            <consortium name="WormBaseParasite"/>
        </authorList>
    </citation>
    <scope>IDENTIFICATION</scope>
</reference>
<gene>
    <name evidence="1" type="ORF">HPBE_LOCUS13093</name>
</gene>
<sequence length="118" mass="13010">MVSSAAKMRRHLCSPFGDTTRYLSVNKRTAPVPTGPEPKTLALLGQGAVRLFLKNLPPAHINTHPPHINVFNTLPVGVFHLRGCTVLWHKKGGVQDYRPIYLLSVVYKLFTRVAAAVA</sequence>
<name>A0A183FX55_HELPZ</name>
<dbReference type="Proteomes" id="UP000050761">
    <property type="component" value="Unassembled WGS sequence"/>
</dbReference>
<accession>A0A3P8AG06</accession>
<proteinExistence type="predicted"/>
<dbReference type="EMBL" id="UZAH01027774">
    <property type="protein sequence ID" value="VDO94864.1"/>
    <property type="molecule type" value="Genomic_DNA"/>
</dbReference>
<organism evidence="2 3">
    <name type="scientific">Heligmosomoides polygyrus</name>
    <name type="common">Parasitic roundworm</name>
    <dbReference type="NCBI Taxonomy" id="6339"/>
    <lineage>
        <taxon>Eukaryota</taxon>
        <taxon>Metazoa</taxon>
        <taxon>Ecdysozoa</taxon>
        <taxon>Nematoda</taxon>
        <taxon>Chromadorea</taxon>
        <taxon>Rhabditida</taxon>
        <taxon>Rhabditina</taxon>
        <taxon>Rhabditomorpha</taxon>
        <taxon>Strongyloidea</taxon>
        <taxon>Heligmosomidae</taxon>
        <taxon>Heligmosomoides</taxon>
    </lineage>
</organism>
<evidence type="ECO:0000313" key="3">
    <source>
        <dbReference type="WBParaSite" id="HPBE_0001309201-mRNA-1"/>
    </source>
</evidence>